<proteinExistence type="predicted"/>
<evidence type="ECO:0000256" key="1">
    <source>
        <dbReference type="SAM" id="MobiDB-lite"/>
    </source>
</evidence>
<dbReference type="Gramene" id="KGN60315">
    <property type="protein sequence ID" value="KGN60315"/>
    <property type="gene ID" value="Csa_3G895120"/>
</dbReference>
<reference evidence="2 3" key="1">
    <citation type="journal article" date="2009" name="Nat. Genet.">
        <title>The genome of the cucumber, Cucumis sativus L.</title>
        <authorList>
            <person name="Huang S."/>
            <person name="Li R."/>
            <person name="Zhang Z."/>
            <person name="Li L."/>
            <person name="Gu X."/>
            <person name="Fan W."/>
            <person name="Lucas W.J."/>
            <person name="Wang X."/>
            <person name="Xie B."/>
            <person name="Ni P."/>
            <person name="Ren Y."/>
            <person name="Zhu H."/>
            <person name="Li J."/>
            <person name="Lin K."/>
            <person name="Jin W."/>
            <person name="Fei Z."/>
            <person name="Li G."/>
            <person name="Staub J."/>
            <person name="Kilian A."/>
            <person name="van der Vossen E.A."/>
            <person name="Wu Y."/>
            <person name="Guo J."/>
            <person name="He J."/>
            <person name="Jia Z."/>
            <person name="Ren Y."/>
            <person name="Tian G."/>
            <person name="Lu Y."/>
            <person name="Ruan J."/>
            <person name="Qian W."/>
            <person name="Wang M."/>
            <person name="Huang Q."/>
            <person name="Li B."/>
            <person name="Xuan Z."/>
            <person name="Cao J."/>
            <person name="Asan"/>
            <person name="Wu Z."/>
            <person name="Zhang J."/>
            <person name="Cai Q."/>
            <person name="Bai Y."/>
            <person name="Zhao B."/>
            <person name="Han Y."/>
            <person name="Li Y."/>
            <person name="Li X."/>
            <person name="Wang S."/>
            <person name="Shi Q."/>
            <person name="Liu S."/>
            <person name="Cho W.K."/>
            <person name="Kim J.Y."/>
            <person name="Xu Y."/>
            <person name="Heller-Uszynska K."/>
            <person name="Miao H."/>
            <person name="Cheng Z."/>
            <person name="Zhang S."/>
            <person name="Wu J."/>
            <person name="Yang Y."/>
            <person name="Kang H."/>
            <person name="Li M."/>
            <person name="Liang H."/>
            <person name="Ren X."/>
            <person name="Shi Z."/>
            <person name="Wen M."/>
            <person name="Jian M."/>
            <person name="Yang H."/>
            <person name="Zhang G."/>
            <person name="Yang Z."/>
            <person name="Chen R."/>
            <person name="Liu S."/>
            <person name="Li J."/>
            <person name="Ma L."/>
            <person name="Liu H."/>
            <person name="Zhou Y."/>
            <person name="Zhao J."/>
            <person name="Fang X."/>
            <person name="Li G."/>
            <person name="Fang L."/>
            <person name="Li Y."/>
            <person name="Liu D."/>
            <person name="Zheng H."/>
            <person name="Zhang Y."/>
            <person name="Qin N."/>
            <person name="Li Z."/>
            <person name="Yang G."/>
            <person name="Yang S."/>
            <person name="Bolund L."/>
            <person name="Kristiansen K."/>
            <person name="Zheng H."/>
            <person name="Li S."/>
            <person name="Zhang X."/>
            <person name="Yang H."/>
            <person name="Wang J."/>
            <person name="Sun R."/>
            <person name="Zhang B."/>
            <person name="Jiang S."/>
            <person name="Wang J."/>
            <person name="Du Y."/>
            <person name="Li S."/>
        </authorList>
    </citation>
    <scope>NUCLEOTIDE SEQUENCE [LARGE SCALE GENOMIC DNA]</scope>
    <source>
        <strain evidence="3">cv. 9930</strain>
    </source>
</reference>
<dbReference type="PANTHER" id="PTHR33108">
    <property type="entry name" value="OS01G0745000 PROTEIN"/>
    <property type="match status" value="1"/>
</dbReference>
<protein>
    <recommendedName>
        <fullName evidence="4">DUF1677 family protein</fullName>
    </recommendedName>
</protein>
<reference evidence="2 3" key="2">
    <citation type="journal article" date="2009" name="PLoS ONE">
        <title>An integrated genetic and cytogenetic map of the cucumber genome.</title>
        <authorList>
            <person name="Ren Y."/>
            <person name="Zhang Z."/>
            <person name="Liu J."/>
            <person name="Staub J.E."/>
            <person name="Han Y."/>
            <person name="Cheng Z."/>
            <person name="Li X."/>
            <person name="Lu J."/>
            <person name="Miao H."/>
            <person name="Kang H."/>
            <person name="Xie B."/>
            <person name="Gu X."/>
            <person name="Wang X."/>
            <person name="Du Y."/>
            <person name="Jin W."/>
            <person name="Huang S."/>
        </authorList>
    </citation>
    <scope>NUCLEOTIDE SEQUENCE [LARGE SCALE GENOMIC DNA]</scope>
    <source>
        <strain evidence="3">cv. 9930</strain>
    </source>
</reference>
<feature type="region of interest" description="Disordered" evidence="1">
    <location>
        <begin position="158"/>
        <end position="184"/>
    </location>
</feature>
<reference evidence="2 3" key="3">
    <citation type="journal article" date="2010" name="BMC Genomics">
        <title>Transcriptome sequencing and comparative analysis of cucumber flowers with different sex types.</title>
        <authorList>
            <person name="Guo S."/>
            <person name="Zheng Y."/>
            <person name="Joung J.G."/>
            <person name="Liu S."/>
            <person name="Zhang Z."/>
            <person name="Crasta O.R."/>
            <person name="Sobral B.W."/>
            <person name="Xu Y."/>
            <person name="Huang S."/>
            <person name="Fei Z."/>
        </authorList>
    </citation>
    <scope>NUCLEOTIDE SEQUENCE [LARGE SCALE GENOMIC DNA]</scope>
    <source>
        <strain evidence="3">cv. 9930</strain>
    </source>
</reference>
<name>A0A0A0LE54_CUCSA</name>
<dbReference type="STRING" id="3659.A0A0A0LE54"/>
<dbReference type="InterPro" id="IPR012876">
    <property type="entry name" value="DUF1677_pln"/>
</dbReference>
<evidence type="ECO:0008006" key="4">
    <source>
        <dbReference type="Google" id="ProtNLM"/>
    </source>
</evidence>
<gene>
    <name evidence="2" type="ORF">Csa_3G895120</name>
</gene>
<evidence type="ECO:0000313" key="3">
    <source>
        <dbReference type="Proteomes" id="UP000029981"/>
    </source>
</evidence>
<reference evidence="2 3" key="4">
    <citation type="journal article" date="2011" name="BMC Genomics">
        <title>RNA-Seq improves annotation of protein-coding genes in the cucumber genome.</title>
        <authorList>
            <person name="Li Z."/>
            <person name="Zhang Z."/>
            <person name="Yan P."/>
            <person name="Huang S."/>
            <person name="Fei Z."/>
            <person name="Lin K."/>
        </authorList>
    </citation>
    <scope>NUCLEOTIDE SEQUENCE [LARGE SCALE GENOMIC DNA]</scope>
    <source>
        <strain evidence="3">cv. 9930</strain>
    </source>
</reference>
<organism evidence="2 3">
    <name type="scientific">Cucumis sativus</name>
    <name type="common">Cucumber</name>
    <dbReference type="NCBI Taxonomy" id="3659"/>
    <lineage>
        <taxon>Eukaryota</taxon>
        <taxon>Viridiplantae</taxon>
        <taxon>Streptophyta</taxon>
        <taxon>Embryophyta</taxon>
        <taxon>Tracheophyta</taxon>
        <taxon>Spermatophyta</taxon>
        <taxon>Magnoliopsida</taxon>
        <taxon>eudicotyledons</taxon>
        <taxon>Gunneridae</taxon>
        <taxon>Pentapetalae</taxon>
        <taxon>rosids</taxon>
        <taxon>fabids</taxon>
        <taxon>Cucurbitales</taxon>
        <taxon>Cucurbitaceae</taxon>
        <taxon>Benincaseae</taxon>
        <taxon>Cucumis</taxon>
    </lineage>
</organism>
<dbReference type="EMBL" id="CM002924">
    <property type="protein sequence ID" value="KGN60315.1"/>
    <property type="molecule type" value="Genomic_DNA"/>
</dbReference>
<keyword evidence="3" id="KW-1185">Reference proteome</keyword>
<dbReference type="AlphaFoldDB" id="A0A0A0LE54"/>
<accession>A0A0A0LE54</accession>
<evidence type="ECO:0000313" key="2">
    <source>
        <dbReference type="EMBL" id="KGN60315.1"/>
    </source>
</evidence>
<dbReference type="PANTHER" id="PTHR33108:SF14">
    <property type="entry name" value="OS01G0745000 PROTEIN"/>
    <property type="match status" value="1"/>
</dbReference>
<dbReference type="Proteomes" id="UP000029981">
    <property type="component" value="Chromosome 3"/>
</dbReference>
<dbReference type="Pfam" id="PF07911">
    <property type="entry name" value="DUF1677"/>
    <property type="match status" value="1"/>
</dbReference>
<sequence>MYVGLIKQKTKEQRVVTIRKAVSSDLSKEIENYKVRIKNNNSYEVEEMKNRSSLVVEEEEEEEELVEAKCSCCGIKEECTKSYILEVQKSFSGNKWVCGLCSEAVKERVLKFPNTTIDKALELHKQFCDSFNTTTRLNPKLSLTTSMRKIARKSFENRTHNTNYHNHNKLSRSVSCDPRIGLQD</sequence>